<keyword evidence="6" id="KW-0479">Metal-binding</keyword>
<evidence type="ECO:0000256" key="5">
    <source>
        <dbReference type="ARBA" id="ARBA00022679"/>
    </source>
</evidence>
<sequence length="206" mass="23359">MLETVPKLKISNTGVPNQITINEVTDWENLEINFQSIAKPLDADGSEKSQKMHLIFEKDVLKNLPLPFVLQEFINHGDIIFKVYVARKYSRCVKRKSLPDISEEKLVNSKGSLPFSQVSNLTAAGGGDEGCGFKKTELAPENLVKELVEGLKEELRLNLFNFDVIRDVKNKDNYLVIDLNYFLGFAKMPDFESVITDFLLDVCSKR</sequence>
<dbReference type="Gene3D" id="3.30.470.20">
    <property type="entry name" value="ATP-grasp fold, B domain"/>
    <property type="match status" value="1"/>
</dbReference>
<comment type="subunit">
    <text evidence="3">Monomer.</text>
</comment>
<comment type="caution">
    <text evidence="12">The sequence shown here is derived from an EMBL/GenBank/DDBJ whole genome shotgun (WGS) entry which is preliminary data.</text>
</comment>
<dbReference type="GO" id="GO:0000287">
    <property type="term" value="F:magnesium ion binding"/>
    <property type="evidence" value="ECO:0007669"/>
    <property type="project" value="InterPro"/>
</dbReference>
<evidence type="ECO:0000259" key="11">
    <source>
        <dbReference type="Pfam" id="PF05770"/>
    </source>
</evidence>
<keyword evidence="5" id="KW-0808">Transferase</keyword>
<dbReference type="EMBL" id="VEPZ02000746">
    <property type="protein sequence ID" value="KAE8720317.1"/>
    <property type="molecule type" value="Genomic_DNA"/>
</dbReference>
<dbReference type="GO" id="GO:0047325">
    <property type="term" value="F:inositol-3,4,5,6-tetrakisphosphate 1-kinase activity"/>
    <property type="evidence" value="ECO:0007669"/>
    <property type="project" value="InterPro"/>
</dbReference>
<evidence type="ECO:0000256" key="1">
    <source>
        <dbReference type="ARBA" id="ARBA00001946"/>
    </source>
</evidence>
<evidence type="ECO:0000313" key="12">
    <source>
        <dbReference type="EMBL" id="KAE8720317.1"/>
    </source>
</evidence>
<dbReference type="PANTHER" id="PTHR14217:SF40">
    <property type="entry name" value="INOSITOL-TETRAKISPHOSPHATE 1-KINASE 2"/>
    <property type="match status" value="1"/>
</dbReference>
<organism evidence="12">
    <name type="scientific">Hibiscus syriacus</name>
    <name type="common">Rose of Sharon</name>
    <dbReference type="NCBI Taxonomy" id="106335"/>
    <lineage>
        <taxon>Eukaryota</taxon>
        <taxon>Viridiplantae</taxon>
        <taxon>Streptophyta</taxon>
        <taxon>Embryophyta</taxon>
        <taxon>Tracheophyta</taxon>
        <taxon>Spermatophyta</taxon>
        <taxon>Magnoliopsida</taxon>
        <taxon>eudicotyledons</taxon>
        <taxon>Gunneridae</taxon>
        <taxon>Pentapetalae</taxon>
        <taxon>rosids</taxon>
        <taxon>malvids</taxon>
        <taxon>Malvales</taxon>
        <taxon>Malvaceae</taxon>
        <taxon>Malvoideae</taxon>
        <taxon>Hibiscus</taxon>
    </lineage>
</organism>
<keyword evidence="8" id="KW-0418">Kinase</keyword>
<dbReference type="GO" id="GO:0005524">
    <property type="term" value="F:ATP binding"/>
    <property type="evidence" value="ECO:0007669"/>
    <property type="project" value="UniProtKB-KW"/>
</dbReference>
<keyword evidence="7" id="KW-0547">Nucleotide-binding</keyword>
<gene>
    <name evidence="12" type="ORF">F3Y22_tig00020627pilonHSYRG00003</name>
</gene>
<evidence type="ECO:0000256" key="8">
    <source>
        <dbReference type="ARBA" id="ARBA00022777"/>
    </source>
</evidence>
<proteinExistence type="inferred from homology"/>
<protein>
    <recommendedName>
        <fullName evidence="4">inositol-1,3,4-trisphosphate 5/6-kinase</fullName>
        <ecNumber evidence="4">2.7.1.159</ecNumber>
    </recommendedName>
</protein>
<dbReference type="PANTHER" id="PTHR14217">
    <property type="entry name" value="INOSITOL-TETRAKISPHOSPHATE 1-KINASE"/>
    <property type="match status" value="1"/>
</dbReference>
<dbReference type="AlphaFoldDB" id="A0A6A3BWJ3"/>
<name>A0A6A3BWJ3_HIBSY</name>
<evidence type="ECO:0000256" key="6">
    <source>
        <dbReference type="ARBA" id="ARBA00022723"/>
    </source>
</evidence>
<keyword evidence="10" id="KW-0460">Magnesium</keyword>
<keyword evidence="9" id="KW-0067">ATP-binding</keyword>
<reference evidence="12" key="1">
    <citation type="submission" date="2019-09" db="EMBL/GenBank/DDBJ databases">
        <title>Draft genome information of white flower Hibiscus syriacus.</title>
        <authorList>
            <person name="Kim Y.-M."/>
        </authorList>
    </citation>
    <scope>NUCLEOTIDE SEQUENCE [LARGE SCALE GENOMIC DNA]</scope>
    <source>
        <strain evidence="12">YM2019G1</strain>
        <tissue evidence="12">Leaf</tissue>
    </source>
</reference>
<dbReference type="Pfam" id="PF05770">
    <property type="entry name" value="Ins134_P3_kin"/>
    <property type="match status" value="1"/>
</dbReference>
<dbReference type="EC" id="2.7.1.159" evidence="4"/>
<dbReference type="GO" id="GO:0032957">
    <property type="term" value="P:inositol trisphosphate metabolic process"/>
    <property type="evidence" value="ECO:0007669"/>
    <property type="project" value="InterPro"/>
</dbReference>
<evidence type="ECO:0000256" key="7">
    <source>
        <dbReference type="ARBA" id="ARBA00022741"/>
    </source>
</evidence>
<dbReference type="GO" id="GO:0005737">
    <property type="term" value="C:cytoplasm"/>
    <property type="evidence" value="ECO:0007669"/>
    <property type="project" value="TreeGrafter"/>
</dbReference>
<accession>A0A6A3BWJ3</accession>
<dbReference type="GO" id="GO:0052726">
    <property type="term" value="F:inositol-1,3,4-trisphosphate 5-kinase activity"/>
    <property type="evidence" value="ECO:0007669"/>
    <property type="project" value="InterPro"/>
</dbReference>
<dbReference type="GO" id="GO:0052725">
    <property type="term" value="F:inositol-1,3,4-trisphosphate 6-kinase activity"/>
    <property type="evidence" value="ECO:0007669"/>
    <property type="project" value="InterPro"/>
</dbReference>
<evidence type="ECO:0000256" key="4">
    <source>
        <dbReference type="ARBA" id="ARBA00012017"/>
    </source>
</evidence>
<dbReference type="InterPro" id="IPR040464">
    <property type="entry name" value="InsP(3)kin_ATP-grasp"/>
</dbReference>
<comment type="cofactor">
    <cofactor evidence="1">
        <name>Mg(2+)</name>
        <dbReference type="ChEBI" id="CHEBI:18420"/>
    </cofactor>
</comment>
<evidence type="ECO:0000256" key="2">
    <source>
        <dbReference type="ARBA" id="ARBA00009601"/>
    </source>
</evidence>
<evidence type="ECO:0000256" key="9">
    <source>
        <dbReference type="ARBA" id="ARBA00022840"/>
    </source>
</evidence>
<evidence type="ECO:0000256" key="10">
    <source>
        <dbReference type="ARBA" id="ARBA00022842"/>
    </source>
</evidence>
<dbReference type="InterPro" id="IPR008656">
    <property type="entry name" value="Inositol_tetrakis-P_1-kinase"/>
</dbReference>
<feature type="domain" description="Inositol 1,3,4-trisphosphate 5/6-kinase ATP-grasp" evidence="11">
    <location>
        <begin position="13"/>
        <end position="201"/>
    </location>
</feature>
<comment type="similarity">
    <text evidence="2">Belongs to the ITPK1 family.</text>
</comment>
<evidence type="ECO:0000256" key="3">
    <source>
        <dbReference type="ARBA" id="ARBA00011245"/>
    </source>
</evidence>